<evidence type="ECO:0000259" key="2">
    <source>
        <dbReference type="Pfam" id="PF12146"/>
    </source>
</evidence>
<evidence type="ECO:0000313" key="4">
    <source>
        <dbReference type="Proteomes" id="UP001174909"/>
    </source>
</evidence>
<keyword evidence="4" id="KW-1185">Reference proteome</keyword>
<feature type="domain" description="Serine aminopeptidase S33" evidence="2">
    <location>
        <begin position="38"/>
        <end position="148"/>
    </location>
</feature>
<evidence type="ECO:0000313" key="3">
    <source>
        <dbReference type="EMBL" id="CAI8018143.1"/>
    </source>
</evidence>
<dbReference type="GO" id="GO:0016788">
    <property type="term" value="F:hydrolase activity, acting on ester bonds"/>
    <property type="evidence" value="ECO:0007669"/>
    <property type="project" value="UniProtKB-ARBA"/>
</dbReference>
<dbReference type="Proteomes" id="UP001174909">
    <property type="component" value="Unassembled WGS sequence"/>
</dbReference>
<dbReference type="PANTHER" id="PTHR22946:SF9">
    <property type="entry name" value="POLYKETIDE TRANSFERASE AF380"/>
    <property type="match status" value="1"/>
</dbReference>
<dbReference type="EMBL" id="CASHTH010001687">
    <property type="protein sequence ID" value="CAI8018143.1"/>
    <property type="molecule type" value="Genomic_DNA"/>
</dbReference>
<sequence length="294" mass="31611">MLVDLIRIAAADGMELDGAFFAPDRGSTPSGPIDAAMIIHGSGRNFYTPATANMANDLRRAGYAALTLNTRGHDTVWVDRQTGVAEGNAYEILDNSRQDLRAGIDYLAAQGYERIAILGQSMGAVKVAYYGAVENDPRVAAVVPISPVRLSCSYYMESPDAEEFRANLVTADRMEAEGRALDLFNVDFPIKEMFSAMAYIDKHGPLERYNIIGQAPKIRVPLFVLSGSLETHTRLLDVPQDMIAGAVNSPRAEYLVLEGGNHSLTNMMPAAGEAVVNWLASLEASVGQAAAAAN</sequence>
<comment type="caution">
    <text evidence="3">The sequence shown here is derived from an EMBL/GenBank/DDBJ whole genome shotgun (WGS) entry which is preliminary data.</text>
</comment>
<evidence type="ECO:0000256" key="1">
    <source>
        <dbReference type="ARBA" id="ARBA00022801"/>
    </source>
</evidence>
<accession>A0AA35WE76</accession>
<reference evidence="3" key="1">
    <citation type="submission" date="2023-03" db="EMBL/GenBank/DDBJ databases">
        <authorList>
            <person name="Steffen K."/>
            <person name="Cardenas P."/>
        </authorList>
    </citation>
    <scope>NUCLEOTIDE SEQUENCE</scope>
</reference>
<dbReference type="Pfam" id="PF12146">
    <property type="entry name" value="Hydrolase_4"/>
    <property type="match status" value="1"/>
</dbReference>
<dbReference type="InterPro" id="IPR022742">
    <property type="entry name" value="Hydrolase_4"/>
</dbReference>
<gene>
    <name evidence="3" type="ORF">GBAR_LOCUS10966</name>
</gene>
<dbReference type="SUPFAM" id="SSF53474">
    <property type="entry name" value="alpha/beta-Hydrolases"/>
    <property type="match status" value="1"/>
</dbReference>
<dbReference type="InterPro" id="IPR029058">
    <property type="entry name" value="AB_hydrolase_fold"/>
</dbReference>
<name>A0AA35WE76_GEOBA</name>
<dbReference type="AlphaFoldDB" id="A0AA35WE76"/>
<dbReference type="PANTHER" id="PTHR22946">
    <property type="entry name" value="DIENELACTONE HYDROLASE DOMAIN-CONTAINING PROTEIN-RELATED"/>
    <property type="match status" value="1"/>
</dbReference>
<proteinExistence type="predicted"/>
<dbReference type="Gene3D" id="3.40.50.1820">
    <property type="entry name" value="alpha/beta hydrolase"/>
    <property type="match status" value="1"/>
</dbReference>
<protein>
    <recommendedName>
        <fullName evidence="2">Serine aminopeptidase S33 domain-containing protein</fullName>
    </recommendedName>
</protein>
<organism evidence="3 4">
    <name type="scientific">Geodia barretti</name>
    <name type="common">Barrett's horny sponge</name>
    <dbReference type="NCBI Taxonomy" id="519541"/>
    <lineage>
        <taxon>Eukaryota</taxon>
        <taxon>Metazoa</taxon>
        <taxon>Porifera</taxon>
        <taxon>Demospongiae</taxon>
        <taxon>Heteroscleromorpha</taxon>
        <taxon>Tetractinellida</taxon>
        <taxon>Astrophorina</taxon>
        <taxon>Geodiidae</taxon>
        <taxon>Geodia</taxon>
    </lineage>
</organism>
<keyword evidence="1" id="KW-0378">Hydrolase</keyword>
<dbReference type="InterPro" id="IPR050261">
    <property type="entry name" value="FrsA_esterase"/>
</dbReference>